<dbReference type="GO" id="GO:0016987">
    <property type="term" value="F:sigma factor activity"/>
    <property type="evidence" value="ECO:0007669"/>
    <property type="project" value="UniProtKB-KW"/>
</dbReference>
<sequence>MNELINEIRQGDTDKYRLLVRQLAPSLRSYLAGRLSDFHLVEDLSQEIFIAVFQSIEKFDPKYDFRTWFFTIARNKLNSHLRKTYSKKNLKFAFEEEIQNLVAEVCDEDPDRERKLEHIQSCIAKLPEDALEIIKSRYYTNETVISLAERLNSTENAISSKLFRIRKNIKDCLSAELRHE</sequence>
<dbReference type="RefSeq" id="WP_007281136.1">
    <property type="nucleotide sequence ID" value="NZ_ABCK01000038.1"/>
</dbReference>
<dbReference type="SUPFAM" id="SSF88946">
    <property type="entry name" value="Sigma2 domain of RNA polymerase sigma factors"/>
    <property type="match status" value="1"/>
</dbReference>
<evidence type="ECO:0000313" key="6">
    <source>
        <dbReference type="EMBL" id="EDM25027.1"/>
    </source>
</evidence>
<dbReference type="Pfam" id="PF04542">
    <property type="entry name" value="Sigma70_r2"/>
    <property type="match status" value="1"/>
</dbReference>
<dbReference type="SUPFAM" id="SSF88659">
    <property type="entry name" value="Sigma3 and sigma4 domains of RNA polymerase sigma factors"/>
    <property type="match status" value="1"/>
</dbReference>
<accession>A6DTI8</accession>
<dbReference type="InterPro" id="IPR014284">
    <property type="entry name" value="RNA_pol_sigma-70_dom"/>
</dbReference>
<dbReference type="OrthoDB" id="9795666at2"/>
<organism evidence="6 7">
    <name type="scientific">Lentisphaera araneosa HTCC2155</name>
    <dbReference type="NCBI Taxonomy" id="313628"/>
    <lineage>
        <taxon>Bacteria</taxon>
        <taxon>Pseudomonadati</taxon>
        <taxon>Lentisphaerota</taxon>
        <taxon>Lentisphaeria</taxon>
        <taxon>Lentisphaerales</taxon>
        <taxon>Lentisphaeraceae</taxon>
        <taxon>Lentisphaera</taxon>
    </lineage>
</organism>
<name>A6DTI8_9BACT</name>
<dbReference type="PANTHER" id="PTHR43133:SF51">
    <property type="entry name" value="RNA POLYMERASE SIGMA FACTOR"/>
    <property type="match status" value="1"/>
</dbReference>
<dbReference type="NCBIfam" id="TIGR02937">
    <property type="entry name" value="sigma70-ECF"/>
    <property type="match status" value="1"/>
</dbReference>
<dbReference type="AlphaFoldDB" id="A6DTI8"/>
<comment type="similarity">
    <text evidence="1">Belongs to the sigma-70 factor family. ECF subfamily.</text>
</comment>
<evidence type="ECO:0000256" key="4">
    <source>
        <dbReference type="ARBA" id="ARBA00023163"/>
    </source>
</evidence>
<keyword evidence="3" id="KW-0731">Sigma factor</keyword>
<dbReference type="Gene3D" id="1.10.10.10">
    <property type="entry name" value="Winged helix-like DNA-binding domain superfamily/Winged helix DNA-binding domain"/>
    <property type="match status" value="1"/>
</dbReference>
<dbReference type="InterPro" id="IPR013325">
    <property type="entry name" value="RNA_pol_sigma_r2"/>
</dbReference>
<dbReference type="Proteomes" id="UP000004947">
    <property type="component" value="Unassembled WGS sequence"/>
</dbReference>
<dbReference type="InterPro" id="IPR039425">
    <property type="entry name" value="RNA_pol_sigma-70-like"/>
</dbReference>
<keyword evidence="2" id="KW-0805">Transcription regulation</keyword>
<evidence type="ECO:0000256" key="2">
    <source>
        <dbReference type="ARBA" id="ARBA00023015"/>
    </source>
</evidence>
<evidence type="ECO:0000313" key="7">
    <source>
        <dbReference type="Proteomes" id="UP000004947"/>
    </source>
</evidence>
<gene>
    <name evidence="6" type="ORF">LNTAR_01737</name>
</gene>
<evidence type="ECO:0000256" key="3">
    <source>
        <dbReference type="ARBA" id="ARBA00023082"/>
    </source>
</evidence>
<dbReference type="EMBL" id="ABCK01000038">
    <property type="protein sequence ID" value="EDM25027.1"/>
    <property type="molecule type" value="Genomic_DNA"/>
</dbReference>
<evidence type="ECO:0000259" key="5">
    <source>
        <dbReference type="Pfam" id="PF04542"/>
    </source>
</evidence>
<evidence type="ECO:0000256" key="1">
    <source>
        <dbReference type="ARBA" id="ARBA00010641"/>
    </source>
</evidence>
<proteinExistence type="inferred from homology"/>
<dbReference type="Gene3D" id="1.10.1740.10">
    <property type="match status" value="1"/>
</dbReference>
<dbReference type="PANTHER" id="PTHR43133">
    <property type="entry name" value="RNA POLYMERASE ECF-TYPE SIGMA FACTO"/>
    <property type="match status" value="1"/>
</dbReference>
<comment type="caution">
    <text evidence="6">The sequence shown here is derived from an EMBL/GenBank/DDBJ whole genome shotgun (WGS) entry which is preliminary data.</text>
</comment>
<dbReference type="GO" id="GO:0006352">
    <property type="term" value="P:DNA-templated transcription initiation"/>
    <property type="evidence" value="ECO:0007669"/>
    <property type="project" value="InterPro"/>
</dbReference>
<keyword evidence="4" id="KW-0804">Transcription</keyword>
<dbReference type="STRING" id="313628.LNTAR_01737"/>
<keyword evidence="7" id="KW-1185">Reference proteome</keyword>
<reference evidence="6 7" key="1">
    <citation type="journal article" date="2010" name="J. Bacteriol.">
        <title>Genome sequence of Lentisphaera araneosa HTCC2155T, the type species of the order Lentisphaerales in the phylum Lentisphaerae.</title>
        <authorList>
            <person name="Thrash J.C."/>
            <person name="Cho J.C."/>
            <person name="Vergin K.L."/>
            <person name="Morris R.M."/>
            <person name="Giovannoni S.J."/>
        </authorList>
    </citation>
    <scope>NUCLEOTIDE SEQUENCE [LARGE SCALE GENOMIC DNA]</scope>
    <source>
        <strain evidence="6 7">HTCC2155</strain>
    </source>
</reference>
<protein>
    <submittedName>
        <fullName evidence="6">Putative RNA polymerase sigma-W factor</fullName>
    </submittedName>
</protein>
<dbReference type="eggNOG" id="COG1595">
    <property type="taxonomic scope" value="Bacteria"/>
</dbReference>
<dbReference type="InterPro" id="IPR007627">
    <property type="entry name" value="RNA_pol_sigma70_r2"/>
</dbReference>
<dbReference type="InterPro" id="IPR013324">
    <property type="entry name" value="RNA_pol_sigma_r3/r4-like"/>
</dbReference>
<dbReference type="InterPro" id="IPR036388">
    <property type="entry name" value="WH-like_DNA-bd_sf"/>
</dbReference>
<feature type="domain" description="RNA polymerase sigma-70 region 2" evidence="5">
    <location>
        <begin position="19"/>
        <end position="84"/>
    </location>
</feature>